<dbReference type="EMBL" id="LR797473">
    <property type="protein sequence ID" value="CAB4218437.1"/>
    <property type="molecule type" value="Genomic_DNA"/>
</dbReference>
<accession>A0A6J5SVH8</accession>
<evidence type="ECO:0000313" key="3">
    <source>
        <dbReference type="EMBL" id="CAB4200227.1"/>
    </source>
</evidence>
<dbReference type="EMBL" id="LR797396">
    <property type="protein sequence ID" value="CAB4213550.1"/>
    <property type="molecule type" value="Genomic_DNA"/>
</dbReference>
<dbReference type="EMBL" id="LR796542">
    <property type="protein sequence ID" value="CAB4150318.1"/>
    <property type="molecule type" value="Genomic_DNA"/>
</dbReference>
<evidence type="ECO:0000313" key="6">
    <source>
        <dbReference type="EMBL" id="CAB5228395.1"/>
    </source>
</evidence>
<dbReference type="EMBL" id="LR797290">
    <property type="protein sequence ID" value="CAB4200227.1"/>
    <property type="molecule type" value="Genomic_DNA"/>
</dbReference>
<dbReference type="EMBL" id="LR797031">
    <property type="protein sequence ID" value="CAB4183132.1"/>
    <property type="molecule type" value="Genomic_DNA"/>
</dbReference>
<evidence type="ECO:0000313" key="2">
    <source>
        <dbReference type="EMBL" id="CAB4183132.1"/>
    </source>
</evidence>
<evidence type="ECO:0000313" key="4">
    <source>
        <dbReference type="EMBL" id="CAB4213550.1"/>
    </source>
</evidence>
<evidence type="ECO:0000313" key="5">
    <source>
        <dbReference type="EMBL" id="CAB4218437.1"/>
    </source>
</evidence>
<dbReference type="EMBL" id="LR798387">
    <property type="protein sequence ID" value="CAB5228395.1"/>
    <property type="molecule type" value="Genomic_DNA"/>
</dbReference>
<name>A0A6J5SVH8_9CAUD</name>
<proteinExistence type="predicted"/>
<organism evidence="5">
    <name type="scientific">uncultured Caudovirales phage</name>
    <dbReference type="NCBI Taxonomy" id="2100421"/>
    <lineage>
        <taxon>Viruses</taxon>
        <taxon>Duplodnaviria</taxon>
        <taxon>Heunggongvirae</taxon>
        <taxon>Uroviricota</taxon>
        <taxon>Caudoviricetes</taxon>
        <taxon>Peduoviridae</taxon>
        <taxon>Maltschvirus</taxon>
        <taxon>Maltschvirus maltsch</taxon>
    </lineage>
</organism>
<evidence type="ECO:0000313" key="1">
    <source>
        <dbReference type="EMBL" id="CAB4150318.1"/>
    </source>
</evidence>
<sequence>MNTSLGLMATMTLVNDIAKRFNFAGVEDTEVVEPVLNIRYQYLLTPMHGSQIRFEGVETKNDKTIQIILTQIIKADGSHTYELYIYDGKRRDFSNNTIEHRAFVFISEMLKEVQANHDAQWNRLKATK</sequence>
<gene>
    <name evidence="2" type="ORF">UFOVP1093_35</name>
    <name evidence="3" type="ORF">UFOVP1340_34</name>
    <name evidence="4" type="ORF">UFOVP1448_44</name>
    <name evidence="6" type="ORF">UFOVP1538_46</name>
    <name evidence="5" type="ORF">UFOVP1600_15</name>
    <name evidence="1" type="ORF">UFOVP569_16</name>
</gene>
<reference evidence="5" key="1">
    <citation type="submission" date="2020-05" db="EMBL/GenBank/DDBJ databases">
        <authorList>
            <person name="Chiriac C."/>
            <person name="Salcher M."/>
            <person name="Ghai R."/>
            <person name="Kavagutti S V."/>
        </authorList>
    </citation>
    <scope>NUCLEOTIDE SEQUENCE</scope>
</reference>
<protein>
    <submittedName>
        <fullName evidence="5">Uncharacterized protein</fullName>
    </submittedName>
</protein>